<protein>
    <submittedName>
        <fullName evidence="1">Uncharacterized protein</fullName>
    </submittedName>
</protein>
<name>A0A0E2D999_LEPIR</name>
<evidence type="ECO:0000313" key="1">
    <source>
        <dbReference type="EMBL" id="EKR56684.1"/>
    </source>
</evidence>
<sequence>MLLGHEIEFYKNVETTKNLTRLELLESSQMRSNLWKTATVNFAKIQKFSKVAPNIELLVFLKKIYILIF</sequence>
<comment type="caution">
    <text evidence="1">The sequence shown here is derived from an EMBL/GenBank/DDBJ whole genome shotgun (WGS) entry which is preliminary data.</text>
</comment>
<dbReference type="Proteomes" id="UP000001340">
    <property type="component" value="Unassembled WGS sequence"/>
</dbReference>
<evidence type="ECO:0000313" key="2">
    <source>
        <dbReference type="Proteomes" id="UP000001340"/>
    </source>
</evidence>
<gene>
    <name evidence="1" type="ORF">LEP1GSC105_3111</name>
</gene>
<proteinExistence type="predicted"/>
<dbReference type="AlphaFoldDB" id="A0A0E2D999"/>
<dbReference type="EMBL" id="AHNR02000013">
    <property type="protein sequence ID" value="EKR56684.1"/>
    <property type="molecule type" value="Genomic_DNA"/>
</dbReference>
<accession>A0A0E2D999</accession>
<reference evidence="1 2" key="1">
    <citation type="submission" date="2012-10" db="EMBL/GenBank/DDBJ databases">
        <authorList>
            <person name="Harkins D.M."/>
            <person name="Durkin A.S."/>
            <person name="Brinkac L.M."/>
            <person name="Haft D.H."/>
            <person name="Selengut J.D."/>
            <person name="Sanka R."/>
            <person name="DePew J."/>
            <person name="Purushe J."/>
            <person name="Chanthongthip A."/>
            <person name="Lattana O."/>
            <person name="Phetsouvanh R."/>
            <person name="Newton P.N."/>
            <person name="Vinetz J.M."/>
            <person name="Sutton G.G."/>
            <person name="Nierman W.C."/>
            <person name="Fouts D.E."/>
        </authorList>
    </citation>
    <scope>NUCLEOTIDE SEQUENCE [LARGE SCALE GENOMIC DNA]</scope>
    <source>
        <strain evidence="1 2">UI 12758</strain>
    </source>
</reference>
<organism evidence="1 2">
    <name type="scientific">Leptospira interrogans str. UI 12758</name>
    <dbReference type="NCBI Taxonomy" id="1049938"/>
    <lineage>
        <taxon>Bacteria</taxon>
        <taxon>Pseudomonadati</taxon>
        <taxon>Spirochaetota</taxon>
        <taxon>Spirochaetia</taxon>
        <taxon>Leptospirales</taxon>
        <taxon>Leptospiraceae</taxon>
        <taxon>Leptospira</taxon>
    </lineage>
</organism>